<proteinExistence type="predicted"/>
<evidence type="ECO:0000313" key="1">
    <source>
        <dbReference type="EMBL" id="AIE95286.1"/>
    </source>
</evidence>
<sequence>MESLIDYAGLFPPSELPFDDAISNYKLYFSSSDSWILNRFICPISKLNNLLPHLSDFTAEKPLHLSVLLTGNFQDDTYINKFHEELSTIKTFEDQYGDVCKIKSLEAKIDTQNNNLNDILNILSTSIKSLDNSVEIFLEPIITDFSTISNQISTSNIKNIQLKLRCGGIVPEAFPSSKTIASALSFCKKNNVKLKFTAGLHHPIRHFDEEIGTKMHGFVNVFGSALLFYTGIIDKTNLIEALEDENPHNFAFKNTSFSWKNNSLPVNAIVDLREEALLSYGSCSFNEPRDDLKDLGWM</sequence>
<accession>A0A075G0H0</accession>
<dbReference type="AlphaFoldDB" id="A0A075G0H0"/>
<reference evidence="1" key="1">
    <citation type="journal article" date="2014" name="Genome Biol. Evol.">
        <title>Pangenome evidence for extensive interdomain horizontal transfer affecting lineage core and shell genes in uncultured planktonic thaumarchaeota and euryarchaeota.</title>
        <authorList>
            <person name="Deschamps P."/>
            <person name="Zivanovic Y."/>
            <person name="Moreira D."/>
            <person name="Rodriguez-Valera F."/>
            <person name="Lopez-Garcia P."/>
        </authorList>
    </citation>
    <scope>NUCLEOTIDE SEQUENCE</scope>
</reference>
<name>A0A075G0H0_9EURY</name>
<protein>
    <submittedName>
        <fullName evidence="1">Uncharacterized protein</fullName>
    </submittedName>
</protein>
<dbReference type="EMBL" id="KF900445">
    <property type="protein sequence ID" value="AIE95286.1"/>
    <property type="molecule type" value="Genomic_DNA"/>
</dbReference>
<organism evidence="1">
    <name type="scientific">uncultured marine group II/III euryarchaeote AD1000_61_A07</name>
    <dbReference type="NCBI Taxonomy" id="1457792"/>
    <lineage>
        <taxon>Archaea</taxon>
        <taxon>Methanobacteriati</taxon>
        <taxon>Methanobacteriota</taxon>
        <taxon>environmental samples</taxon>
    </lineage>
</organism>